<accession>A0A0D8XQB7</accession>
<dbReference type="OrthoDB" id="5917548at2759"/>
<proteinExistence type="predicted"/>
<dbReference type="Proteomes" id="UP000053766">
    <property type="component" value="Unassembled WGS sequence"/>
</dbReference>
<organism evidence="1 2">
    <name type="scientific">Dictyocaulus viviparus</name>
    <name type="common">Bovine lungworm</name>
    <dbReference type="NCBI Taxonomy" id="29172"/>
    <lineage>
        <taxon>Eukaryota</taxon>
        <taxon>Metazoa</taxon>
        <taxon>Ecdysozoa</taxon>
        <taxon>Nematoda</taxon>
        <taxon>Chromadorea</taxon>
        <taxon>Rhabditida</taxon>
        <taxon>Rhabditina</taxon>
        <taxon>Rhabditomorpha</taxon>
        <taxon>Strongyloidea</taxon>
        <taxon>Metastrongylidae</taxon>
        <taxon>Dictyocaulus</taxon>
    </lineage>
</organism>
<dbReference type="InterPro" id="IPR006954">
    <property type="entry name" value="Mlt-10-like"/>
</dbReference>
<keyword evidence="2" id="KW-1185">Reference proteome</keyword>
<evidence type="ECO:0000313" key="2">
    <source>
        <dbReference type="Proteomes" id="UP000053766"/>
    </source>
</evidence>
<name>A0A0D8XQB7_DICVI</name>
<dbReference type="PANTHER" id="PTHR21523">
    <property type="match status" value="1"/>
</dbReference>
<dbReference type="PANTHER" id="PTHR21523:SF46">
    <property type="entry name" value="MLT-TEN (MLT-10) RELATED"/>
    <property type="match status" value="1"/>
</dbReference>
<dbReference type="STRING" id="29172.A0A0D8XQB7"/>
<dbReference type="EMBL" id="KN716333">
    <property type="protein sequence ID" value="KJH46838.1"/>
    <property type="molecule type" value="Genomic_DNA"/>
</dbReference>
<gene>
    <name evidence="1" type="ORF">DICVIV_07113</name>
</gene>
<reference evidence="1 2" key="1">
    <citation type="submission" date="2013-11" db="EMBL/GenBank/DDBJ databases">
        <title>Draft genome of the bovine lungworm Dictyocaulus viviparus.</title>
        <authorList>
            <person name="Mitreva M."/>
        </authorList>
    </citation>
    <scope>NUCLEOTIDE SEQUENCE [LARGE SCALE GENOMIC DNA]</scope>
    <source>
        <strain evidence="1 2">HannoverDv2000</strain>
    </source>
</reference>
<evidence type="ECO:0000313" key="1">
    <source>
        <dbReference type="EMBL" id="KJH46838.1"/>
    </source>
</evidence>
<dbReference type="Pfam" id="PF04870">
    <property type="entry name" value="Moulting_cycle"/>
    <property type="match status" value="1"/>
</dbReference>
<protein>
    <submittedName>
        <fullName evidence="1">Uncharacterized protein</fullName>
    </submittedName>
</protein>
<sequence length="520" mass="58417">MESSVESSENVTQQINEMSLNEEEFRKLMEIHKNWYYFSLKAIMVQMAKELLHSVDYASGQQLRLCLKRIVYIKDLKNTAICLLKAKKHSENYRKQAETLRKESDEGIAFVQASPNIQNLTIIKQKLVGRKATSTLKDSFKNTIKNKTKRRMKWKFRRHRGKMRMKRSITRLVSSSEGAMNDDRLPKVTQLKSLPSLINPPSKSSVRKLHVPSNLRRIFNFVKSIKKGPVSRILSPRIAPLIPAKHYDKEFLSPSIFPLYTDRTEEQVLPIPEFMEHLNSSKLGEEILSATEKIAKNFDDLQKSLTNTQKNELNRRGYTFMEPDQLRKFHEEQGLNEPEINEMVKEYEVLLRDQREEALWKAIEKIAGKTKRQKRQISIAQPSILSPFSFTPFSGFSILGPVVLSPGIFSSFVLSPAILGPFVVSPFLGSPFILSPNILSPLVLSPFALGATVLSPGALAPAILSPNVLSATVLSPFALSPAILSPAALSATVLSPSLLSPAILSKSYLIASVLSPSFLS</sequence>
<reference evidence="2" key="2">
    <citation type="journal article" date="2016" name="Sci. Rep.">
        <title>Dictyocaulus viviparus genome, variome and transcriptome elucidate lungworm biology and support future intervention.</title>
        <authorList>
            <person name="McNulty S.N."/>
            <person name="Strube C."/>
            <person name="Rosa B.A."/>
            <person name="Martin J.C."/>
            <person name="Tyagi R."/>
            <person name="Choi Y.J."/>
            <person name="Wang Q."/>
            <person name="Hallsworth Pepin K."/>
            <person name="Zhang X."/>
            <person name="Ozersky P."/>
            <person name="Wilson R.K."/>
            <person name="Sternberg P.W."/>
            <person name="Gasser R.B."/>
            <person name="Mitreva M."/>
        </authorList>
    </citation>
    <scope>NUCLEOTIDE SEQUENCE [LARGE SCALE GENOMIC DNA]</scope>
    <source>
        <strain evidence="2">HannoverDv2000</strain>
    </source>
</reference>
<dbReference type="AlphaFoldDB" id="A0A0D8XQB7"/>